<keyword evidence="2" id="KW-1185">Reference proteome</keyword>
<sequence length="348" mass="39800">MVDKIIRLNLMSFPRPLNVAQFYPALSTYSVEQPFSLDDFRDAVGHFFDKNPLFSKCHLIEREFESPEEFPIGSFQGIVLDEYPNYYDGFLLMSVRYKSNPNIQGIFTAFPMSMQDGFRCFQFHQALMSTMKAGEDRFRIAEVIAELQLQTADMDQYLPARKPSVDEGETVRLMPWTVRETVEPAVKLGSFLDTVKAEFQRRSSENLLVMKNASYAAGLPFGNHLVFLFVPREVVDRSSGSQIRDYYKELAVAAEKKVAELETPEDFARAGAEVFPWIGTHPRRFGVNNYGDVSRFDGSDFLPDKGTLVQYQWHMPYMVSRGAAEEGSGMYMTITINGKALHFLTQRR</sequence>
<evidence type="ECO:0000313" key="1">
    <source>
        <dbReference type="EMBL" id="MBL1109090.1"/>
    </source>
</evidence>
<name>A0ABS1PAJ8_9ACTN</name>
<organism evidence="1 2">
    <name type="scientific">Streptomyces musisoli</name>
    <dbReference type="NCBI Taxonomy" id="2802280"/>
    <lineage>
        <taxon>Bacteria</taxon>
        <taxon>Bacillati</taxon>
        <taxon>Actinomycetota</taxon>
        <taxon>Actinomycetes</taxon>
        <taxon>Kitasatosporales</taxon>
        <taxon>Streptomycetaceae</taxon>
        <taxon>Streptomyces</taxon>
    </lineage>
</organism>
<evidence type="ECO:0000313" key="2">
    <source>
        <dbReference type="Proteomes" id="UP000621386"/>
    </source>
</evidence>
<protein>
    <submittedName>
        <fullName evidence="1">Uncharacterized protein</fullName>
    </submittedName>
</protein>
<accession>A0ABS1PAJ8</accession>
<proteinExistence type="predicted"/>
<dbReference type="EMBL" id="JAERRH010000017">
    <property type="protein sequence ID" value="MBL1109090.1"/>
    <property type="molecule type" value="Genomic_DNA"/>
</dbReference>
<reference evidence="1 2" key="1">
    <citation type="submission" date="2021-01" db="EMBL/GenBank/DDBJ databases">
        <title>WGS of actinomycetes isolated from Thailand.</title>
        <authorList>
            <person name="Thawai C."/>
        </authorList>
    </citation>
    <scope>NUCLEOTIDE SEQUENCE [LARGE SCALE GENOMIC DNA]</scope>
    <source>
        <strain evidence="1 2">CH5-8</strain>
    </source>
</reference>
<comment type="caution">
    <text evidence="1">The sequence shown here is derived from an EMBL/GenBank/DDBJ whole genome shotgun (WGS) entry which is preliminary data.</text>
</comment>
<dbReference type="Proteomes" id="UP000621386">
    <property type="component" value="Unassembled WGS sequence"/>
</dbReference>
<gene>
    <name evidence="1" type="ORF">JK361_31655</name>
</gene>
<dbReference type="RefSeq" id="WP_201824868.1">
    <property type="nucleotide sequence ID" value="NZ_JAERRH010000017.1"/>
</dbReference>